<dbReference type="EMBL" id="PGCI01001060">
    <property type="protein sequence ID" value="PLW08511.1"/>
    <property type="molecule type" value="Genomic_DNA"/>
</dbReference>
<protein>
    <submittedName>
        <fullName evidence="2">Uncharacterized protein</fullName>
    </submittedName>
</protein>
<evidence type="ECO:0000256" key="1">
    <source>
        <dbReference type="SAM" id="MobiDB-lite"/>
    </source>
</evidence>
<evidence type="ECO:0000313" key="3">
    <source>
        <dbReference type="EMBL" id="PLW08511.1"/>
    </source>
</evidence>
<sequence>MLRMPRAKQTLSNSDAVLPSDSFRVFIPLLPSVSSPVCDKPAPSSVARSQRALRSALRKTGPTPNTTKTNGPSHRFQTPENTNLTQNSRVSIVNRPC</sequence>
<evidence type="ECO:0000313" key="4">
    <source>
        <dbReference type="Proteomes" id="UP000235392"/>
    </source>
</evidence>
<proteinExistence type="predicted"/>
<comment type="caution">
    <text evidence="2">The sequence shown here is derived from an EMBL/GenBank/DDBJ whole genome shotgun (WGS) entry which is preliminary data.</text>
</comment>
<feature type="compositionally biased region" description="Polar residues" evidence="1">
    <location>
        <begin position="75"/>
        <end position="91"/>
    </location>
</feature>
<accession>A0A2N5RTT7</accession>
<gene>
    <name evidence="3" type="ORF">PCASD_21950</name>
    <name evidence="2" type="ORF">PCASD_25258</name>
</gene>
<name>A0A2N5RTT7_9BASI</name>
<organism evidence="2 4">
    <name type="scientific">Puccinia coronata f. sp. avenae</name>
    <dbReference type="NCBI Taxonomy" id="200324"/>
    <lineage>
        <taxon>Eukaryota</taxon>
        <taxon>Fungi</taxon>
        <taxon>Dikarya</taxon>
        <taxon>Basidiomycota</taxon>
        <taxon>Pucciniomycotina</taxon>
        <taxon>Pucciniomycetes</taxon>
        <taxon>Pucciniales</taxon>
        <taxon>Pucciniaceae</taxon>
        <taxon>Puccinia</taxon>
    </lineage>
</organism>
<feature type="compositionally biased region" description="Low complexity" evidence="1">
    <location>
        <begin position="44"/>
        <end position="72"/>
    </location>
</feature>
<evidence type="ECO:0000313" key="2">
    <source>
        <dbReference type="EMBL" id="PLW04405.1"/>
    </source>
</evidence>
<reference evidence="2 4" key="1">
    <citation type="submission" date="2017-11" db="EMBL/GenBank/DDBJ databases">
        <title>De novo assembly and phasing of dikaryotic genomes from two isolates of Puccinia coronata f. sp. avenae, the causal agent of oat crown rust.</title>
        <authorList>
            <person name="Miller M.E."/>
            <person name="Zhang Y."/>
            <person name="Omidvar V."/>
            <person name="Sperschneider J."/>
            <person name="Schwessinger B."/>
            <person name="Raley C."/>
            <person name="Palmer J.M."/>
            <person name="Garnica D."/>
            <person name="Upadhyaya N."/>
            <person name="Rathjen J."/>
            <person name="Taylor J.M."/>
            <person name="Park R.F."/>
            <person name="Dodds P.N."/>
            <person name="Hirsch C.D."/>
            <person name="Kianian S.F."/>
            <person name="Figueroa M."/>
        </authorList>
    </citation>
    <scope>NUCLEOTIDE SEQUENCE [LARGE SCALE GENOMIC DNA]</scope>
    <source>
        <strain evidence="2">12SD80</strain>
    </source>
</reference>
<feature type="region of interest" description="Disordered" evidence="1">
    <location>
        <begin position="37"/>
        <end position="97"/>
    </location>
</feature>
<dbReference type="Proteomes" id="UP000235392">
    <property type="component" value="Unassembled WGS sequence"/>
</dbReference>
<dbReference type="AlphaFoldDB" id="A0A2N5RTT7"/>
<dbReference type="EMBL" id="PGCI01001587">
    <property type="protein sequence ID" value="PLW04405.1"/>
    <property type="molecule type" value="Genomic_DNA"/>
</dbReference>